<dbReference type="EMBL" id="MIMU01000124">
    <property type="protein sequence ID" value="OTA82223.1"/>
    <property type="molecule type" value="Genomic_DNA"/>
</dbReference>
<organism evidence="1 4">
    <name type="scientific">Limosilactobacillus reuteri</name>
    <name type="common">Lactobacillus reuteri</name>
    <dbReference type="NCBI Taxonomy" id="1598"/>
    <lineage>
        <taxon>Bacteria</taxon>
        <taxon>Bacillati</taxon>
        <taxon>Bacillota</taxon>
        <taxon>Bacilli</taxon>
        <taxon>Lactobacillales</taxon>
        <taxon>Lactobacillaceae</taxon>
        <taxon>Limosilactobacillus</taxon>
    </lineage>
</organism>
<reference evidence="1 4" key="1">
    <citation type="submission" date="2016-09" db="EMBL/GenBank/DDBJ databases">
        <title>Lactobacillus reuteri KLR3005, genome sequencing and assembly.</title>
        <authorList>
            <person name="Lee J.-Y."/>
            <person name="Kim E.B."/>
            <person name="Choi Y.-J."/>
        </authorList>
    </citation>
    <scope>NUCLEOTIDE SEQUENCE [LARGE SCALE GENOMIC DNA]</scope>
    <source>
        <strain evidence="1 4">KLR3005</strain>
    </source>
</reference>
<dbReference type="EMBL" id="MIMV01000213">
    <property type="protein sequence ID" value="OTA83321.1"/>
    <property type="molecule type" value="Genomic_DNA"/>
</dbReference>
<evidence type="ECO:0000313" key="2">
    <source>
        <dbReference type="EMBL" id="OTA83321.1"/>
    </source>
</evidence>
<comment type="caution">
    <text evidence="1">The sequence shown here is derived from an EMBL/GenBank/DDBJ whole genome shotgun (WGS) entry which is preliminary data.</text>
</comment>
<name>A0A1Y2UIS8_LIMRT</name>
<sequence>MAKNTHVYLMQEDSSGDKRTVYPVTDVSAIIGLNNSKGDLLSQIQSIEKRLTALEKKVNYQ</sequence>
<evidence type="ECO:0000313" key="4">
    <source>
        <dbReference type="Proteomes" id="UP000194286"/>
    </source>
</evidence>
<proteinExistence type="predicted"/>
<gene>
    <name evidence="1" type="ORF">BHL82_09205</name>
    <name evidence="2" type="ORF">BHL83_01395</name>
</gene>
<reference evidence="2 3" key="2">
    <citation type="submission" date="2016-09" db="EMBL/GenBank/DDBJ databases">
        <title>Lactobacillus reuteri KLR3006, genome sequencing and assembly.</title>
        <authorList>
            <person name="Lee J.-Y."/>
            <person name="Kim E.B."/>
            <person name="Choi Y.-J."/>
        </authorList>
    </citation>
    <scope>NUCLEOTIDE SEQUENCE [LARGE SCALE GENOMIC DNA]</scope>
    <source>
        <strain evidence="2 3">KLR3006</strain>
    </source>
</reference>
<dbReference type="Proteomes" id="UP000194286">
    <property type="component" value="Unassembled WGS sequence"/>
</dbReference>
<accession>A0A1Y2UIS8</accession>
<dbReference type="RefSeq" id="WP_086131924.1">
    <property type="nucleotide sequence ID" value="NZ_MIMF01000110.1"/>
</dbReference>
<protein>
    <submittedName>
        <fullName evidence="1">Uncharacterized protein</fullName>
    </submittedName>
</protein>
<dbReference type="Proteomes" id="UP000194219">
    <property type="component" value="Unassembled WGS sequence"/>
</dbReference>
<dbReference type="AlphaFoldDB" id="A0A1Y2UIS8"/>
<evidence type="ECO:0000313" key="1">
    <source>
        <dbReference type="EMBL" id="OTA82223.1"/>
    </source>
</evidence>
<evidence type="ECO:0000313" key="3">
    <source>
        <dbReference type="Proteomes" id="UP000194219"/>
    </source>
</evidence>